<evidence type="ECO:0000256" key="1">
    <source>
        <dbReference type="ARBA" id="ARBA00005638"/>
    </source>
</evidence>
<comment type="caution">
    <text evidence="6">The sequence shown here is derived from an EMBL/GenBank/DDBJ whole genome shotgun (WGS) entry which is preliminary data.</text>
</comment>
<comment type="similarity">
    <text evidence="1">Belongs to the HMBS family.</text>
</comment>
<reference evidence="6" key="1">
    <citation type="submission" date="2024-02" db="EMBL/GenBank/DDBJ databases">
        <authorList>
            <consortium name="ELIXIR-Norway"/>
            <consortium name="Elixir Norway"/>
        </authorList>
    </citation>
    <scope>NUCLEOTIDE SEQUENCE</scope>
</reference>
<evidence type="ECO:0000313" key="6">
    <source>
        <dbReference type="EMBL" id="CAK9249825.1"/>
    </source>
</evidence>
<dbReference type="InterPro" id="IPR000860">
    <property type="entry name" value="HemC"/>
</dbReference>
<dbReference type="Pfam" id="PF01379">
    <property type="entry name" value="Porphobil_deam"/>
    <property type="match status" value="1"/>
</dbReference>
<dbReference type="Gene3D" id="3.40.190.10">
    <property type="entry name" value="Periplasmic binding protein-like II"/>
    <property type="match status" value="1"/>
</dbReference>
<sequence>MEKLRSGQKIRIGTSSPRRLENIPSFLKEALPFGKAEVEFVEIRGNVNTRLSRVHEPEKSSKHLDAVILAFAGLIRLWQDEKGRAELTKLLAGVRWMVLPLRECPAAPAQGALAIECSGMTMLY</sequence>
<dbReference type="EC" id="2.5.1.61" evidence="2"/>
<keyword evidence="3" id="KW-0808">Transferase</keyword>
<organism evidence="6 7">
    <name type="scientific">Sphagnum jensenii</name>
    <dbReference type="NCBI Taxonomy" id="128206"/>
    <lineage>
        <taxon>Eukaryota</taxon>
        <taxon>Viridiplantae</taxon>
        <taxon>Streptophyta</taxon>
        <taxon>Embryophyta</taxon>
        <taxon>Bryophyta</taxon>
        <taxon>Sphagnophytina</taxon>
        <taxon>Sphagnopsida</taxon>
        <taxon>Sphagnales</taxon>
        <taxon>Sphagnaceae</taxon>
        <taxon>Sphagnum</taxon>
    </lineage>
</organism>
<dbReference type="EMBL" id="CAXAQS010000054">
    <property type="protein sequence ID" value="CAK9249825.1"/>
    <property type="molecule type" value="Genomic_DNA"/>
</dbReference>
<name>A0ABP0VA90_9BRYO</name>
<dbReference type="PANTHER" id="PTHR11557:SF0">
    <property type="entry name" value="PORPHOBILINOGEN DEAMINASE"/>
    <property type="match status" value="1"/>
</dbReference>
<evidence type="ECO:0000256" key="4">
    <source>
        <dbReference type="ARBA" id="ARBA00023244"/>
    </source>
</evidence>
<protein>
    <recommendedName>
        <fullName evidence="2">hydroxymethylbilane synthase</fullName>
        <ecNumber evidence="2">2.5.1.61</ecNumber>
    </recommendedName>
</protein>
<feature type="domain" description="Porphobilinogen deaminase N-terminal" evidence="5">
    <location>
        <begin position="8"/>
        <end position="118"/>
    </location>
</feature>
<evidence type="ECO:0000313" key="7">
    <source>
        <dbReference type="Proteomes" id="UP001497444"/>
    </source>
</evidence>
<keyword evidence="7" id="KW-1185">Reference proteome</keyword>
<evidence type="ECO:0000256" key="2">
    <source>
        <dbReference type="ARBA" id="ARBA00012655"/>
    </source>
</evidence>
<dbReference type="SUPFAM" id="SSF53850">
    <property type="entry name" value="Periplasmic binding protein-like II"/>
    <property type="match status" value="1"/>
</dbReference>
<accession>A0ABP0VA90</accession>
<proteinExistence type="inferred from homology"/>
<gene>
    <name evidence="6" type="ORF">CSSPJE1EN1_LOCUS25203</name>
</gene>
<dbReference type="PANTHER" id="PTHR11557">
    <property type="entry name" value="PORPHOBILINOGEN DEAMINASE"/>
    <property type="match status" value="1"/>
</dbReference>
<dbReference type="Proteomes" id="UP001497444">
    <property type="component" value="Unassembled WGS sequence"/>
</dbReference>
<evidence type="ECO:0000256" key="3">
    <source>
        <dbReference type="ARBA" id="ARBA00022679"/>
    </source>
</evidence>
<keyword evidence="4" id="KW-0627">Porphyrin biosynthesis</keyword>
<dbReference type="InterPro" id="IPR022417">
    <property type="entry name" value="Porphobilin_deaminase_N"/>
</dbReference>
<evidence type="ECO:0000259" key="5">
    <source>
        <dbReference type="Pfam" id="PF01379"/>
    </source>
</evidence>